<evidence type="ECO:0000256" key="4">
    <source>
        <dbReference type="ARBA" id="ARBA00023136"/>
    </source>
</evidence>
<dbReference type="GO" id="GO:0031293">
    <property type="term" value="P:membrane protein intracellular domain proteolysis"/>
    <property type="evidence" value="ECO:0007669"/>
    <property type="project" value="TreeGrafter"/>
</dbReference>
<dbReference type="GO" id="GO:1905897">
    <property type="term" value="P:regulation of response to endoplasmic reticulum stress"/>
    <property type="evidence" value="ECO:0007669"/>
    <property type="project" value="TreeGrafter"/>
</dbReference>
<comment type="subcellular location">
    <subcellularLocation>
        <location evidence="1">Endomembrane system</location>
        <topology evidence="1">Multi-pass membrane protein</topology>
    </subcellularLocation>
</comment>
<reference evidence="8" key="1">
    <citation type="submission" date="2019-10" db="EMBL/GenBank/DDBJ databases">
        <authorList>
            <person name="Zhang R."/>
            <person name="Pan Y."/>
            <person name="Wang J."/>
            <person name="Ma R."/>
            <person name="Yu S."/>
        </authorList>
    </citation>
    <scope>NUCLEOTIDE SEQUENCE</scope>
    <source>
        <strain evidence="8">LA-IB0</strain>
        <tissue evidence="8">Leaf</tissue>
    </source>
</reference>
<feature type="transmembrane region" description="Helical" evidence="6">
    <location>
        <begin position="113"/>
        <end position="135"/>
    </location>
</feature>
<dbReference type="InterPro" id="IPR008915">
    <property type="entry name" value="Peptidase_M50"/>
</dbReference>
<dbReference type="PRINTS" id="PR01000">
    <property type="entry name" value="SREBPS2PTASE"/>
</dbReference>
<feature type="transmembrane region" description="Helical" evidence="6">
    <location>
        <begin position="196"/>
        <end position="220"/>
    </location>
</feature>
<dbReference type="GO" id="GO:0016020">
    <property type="term" value="C:membrane"/>
    <property type="evidence" value="ECO:0007669"/>
    <property type="project" value="InterPro"/>
</dbReference>
<dbReference type="Proteomes" id="UP000826271">
    <property type="component" value="Unassembled WGS sequence"/>
</dbReference>
<protein>
    <recommendedName>
        <fullName evidence="5">Endopeptidase S2P</fullName>
    </recommendedName>
</protein>
<dbReference type="Pfam" id="PF02163">
    <property type="entry name" value="Peptidase_M50"/>
    <property type="match status" value="1"/>
</dbReference>
<evidence type="ECO:0000256" key="5">
    <source>
        <dbReference type="ARBA" id="ARBA00032658"/>
    </source>
</evidence>
<evidence type="ECO:0000256" key="3">
    <source>
        <dbReference type="ARBA" id="ARBA00022989"/>
    </source>
</evidence>
<evidence type="ECO:0000259" key="7">
    <source>
        <dbReference type="Pfam" id="PF02163"/>
    </source>
</evidence>
<keyword evidence="3 6" id="KW-1133">Transmembrane helix</keyword>
<keyword evidence="4 6" id="KW-0472">Membrane</keyword>
<dbReference type="PANTHER" id="PTHR13325">
    <property type="entry name" value="PROTEASE M50 MEMBRANE-BOUND TRANSCRIPTION FACTOR SITE 2 PROTEASE"/>
    <property type="match status" value="1"/>
</dbReference>
<dbReference type="EMBL" id="WHWC01000011">
    <property type="protein sequence ID" value="KAG8373760.1"/>
    <property type="molecule type" value="Genomic_DNA"/>
</dbReference>
<name>A0AAV6WXN0_9LAMI</name>
<gene>
    <name evidence="8" type="ORF">BUALT_Bualt11G0058700</name>
</gene>
<organism evidence="8 9">
    <name type="scientific">Buddleja alternifolia</name>
    <dbReference type="NCBI Taxonomy" id="168488"/>
    <lineage>
        <taxon>Eukaryota</taxon>
        <taxon>Viridiplantae</taxon>
        <taxon>Streptophyta</taxon>
        <taxon>Embryophyta</taxon>
        <taxon>Tracheophyta</taxon>
        <taxon>Spermatophyta</taxon>
        <taxon>Magnoliopsida</taxon>
        <taxon>eudicotyledons</taxon>
        <taxon>Gunneridae</taxon>
        <taxon>Pentapetalae</taxon>
        <taxon>asterids</taxon>
        <taxon>lamiids</taxon>
        <taxon>Lamiales</taxon>
        <taxon>Scrophulariaceae</taxon>
        <taxon>Buddlejeae</taxon>
        <taxon>Buddleja</taxon>
    </lineage>
</organism>
<dbReference type="AlphaFoldDB" id="A0AAV6WXN0"/>
<evidence type="ECO:0000256" key="6">
    <source>
        <dbReference type="SAM" id="Phobius"/>
    </source>
</evidence>
<feature type="transmembrane region" description="Helical" evidence="6">
    <location>
        <begin position="155"/>
        <end position="176"/>
    </location>
</feature>
<feature type="transmembrane region" description="Helical" evidence="6">
    <location>
        <begin position="516"/>
        <end position="539"/>
    </location>
</feature>
<dbReference type="GO" id="GO:0004222">
    <property type="term" value="F:metalloendopeptidase activity"/>
    <property type="evidence" value="ECO:0007669"/>
    <property type="project" value="InterPro"/>
</dbReference>
<evidence type="ECO:0000313" key="8">
    <source>
        <dbReference type="EMBL" id="KAG8373760.1"/>
    </source>
</evidence>
<sequence>MQRWSAPEFMDSMRGGRRRSNQTLLPLRSTNQLSNNVSCWYCDFKFSVLNEPLFHFGRRHSRYLRVWFSLGTGFSLAALLGVTVIILCELALLLLMYSGNAQTGYFLSRLSPLIAGLSISIPNIAYMCISSVICICVHEFGHALAAASEGLQMEYVAIFLAVLFPGALVAFNHASLQALPGVASLRIYSAGIWHNAVASFCAVCTLALFLLPFILSPFYIHGKNPMKSHATMPQVLDVPSASPLSGYLSPHDVIFSLDDYHIHTTEEWKQTIALLTEQAHSLDSGQSNGIMNVGKGYCVPHSLIKESTHIHFEGNQIYCPSELVAFESVSCLDLKKYPDGGNKNNQQKESIHCLDAKDVIKLKKCIYNRVQAPRNRSQCLCSEVESCLTPVQLSGLGWVEITYSSLKCDNHRRTLFSDDNDSNSGERSCLQTFVFVGDLTSMAHSIHLTSYQPRWSIYFAAYLPSLLEKLFTCAFHVSMVLALLNSLPVFFLDGESILEVILQYYTSLSSRKKRSVLRCCLLLGTLVSTTFILQIFFVYEFLDVVGGI</sequence>
<keyword evidence="9" id="KW-1185">Reference proteome</keyword>
<feature type="domain" description="Peptidase M50" evidence="7">
    <location>
        <begin position="131"/>
        <end position="520"/>
    </location>
</feature>
<evidence type="ECO:0000256" key="2">
    <source>
        <dbReference type="ARBA" id="ARBA00022692"/>
    </source>
</evidence>
<keyword evidence="2 6" id="KW-0812">Transmembrane</keyword>
<comment type="caution">
    <text evidence="8">The sequence shown here is derived from an EMBL/GenBank/DDBJ whole genome shotgun (WGS) entry which is preliminary data.</text>
</comment>
<dbReference type="GO" id="GO:0005737">
    <property type="term" value="C:cytoplasm"/>
    <property type="evidence" value="ECO:0007669"/>
    <property type="project" value="TreeGrafter"/>
</dbReference>
<feature type="transmembrane region" description="Helical" evidence="6">
    <location>
        <begin position="66"/>
        <end position="93"/>
    </location>
</feature>
<dbReference type="InterPro" id="IPR001193">
    <property type="entry name" value="MBTPS2"/>
</dbReference>
<evidence type="ECO:0000313" key="9">
    <source>
        <dbReference type="Proteomes" id="UP000826271"/>
    </source>
</evidence>
<dbReference type="PANTHER" id="PTHR13325:SF3">
    <property type="entry name" value="MEMBRANE-BOUND TRANSCRIPTION FACTOR SITE-2 PROTEASE"/>
    <property type="match status" value="1"/>
</dbReference>
<evidence type="ECO:0000256" key="1">
    <source>
        <dbReference type="ARBA" id="ARBA00004127"/>
    </source>
</evidence>
<dbReference type="GO" id="GO:0012505">
    <property type="term" value="C:endomembrane system"/>
    <property type="evidence" value="ECO:0007669"/>
    <property type="project" value="UniProtKB-SubCell"/>
</dbReference>
<accession>A0AAV6WXN0</accession>
<proteinExistence type="predicted"/>